<dbReference type="Pfam" id="PF03479">
    <property type="entry name" value="PCC"/>
    <property type="match status" value="1"/>
</dbReference>
<dbReference type="SUPFAM" id="SSF117856">
    <property type="entry name" value="AF0104/ALDC/Ptd012-like"/>
    <property type="match status" value="1"/>
</dbReference>
<dbReference type="Gene3D" id="3.30.1330.80">
    <property type="entry name" value="Hypothetical protein, similar to alpha- acetolactate decarboxylase, domain 2"/>
    <property type="match status" value="1"/>
</dbReference>
<organism evidence="2 3">
    <name type="scientific">Hymenobacter ginsengisoli</name>
    <dbReference type="NCBI Taxonomy" id="1051626"/>
    <lineage>
        <taxon>Bacteria</taxon>
        <taxon>Pseudomonadati</taxon>
        <taxon>Bacteroidota</taxon>
        <taxon>Cytophagia</taxon>
        <taxon>Cytophagales</taxon>
        <taxon>Hymenobacteraceae</taxon>
        <taxon>Hymenobacter</taxon>
    </lineage>
</organism>
<accession>A0ABP8QEK0</accession>
<protein>
    <recommendedName>
        <fullName evidence="1">PPC domain-containing protein</fullName>
    </recommendedName>
</protein>
<dbReference type="Proteomes" id="UP001501243">
    <property type="component" value="Unassembled WGS sequence"/>
</dbReference>
<dbReference type="Gene3D" id="3.10.129.10">
    <property type="entry name" value="Hotdog Thioesterase"/>
    <property type="match status" value="1"/>
</dbReference>
<evidence type="ECO:0000313" key="3">
    <source>
        <dbReference type="Proteomes" id="UP001501243"/>
    </source>
</evidence>
<dbReference type="SUPFAM" id="SSF54637">
    <property type="entry name" value="Thioesterase/thiol ester dehydrase-isomerase"/>
    <property type="match status" value="1"/>
</dbReference>
<proteinExistence type="predicted"/>
<keyword evidence="3" id="KW-1185">Reference proteome</keyword>
<evidence type="ECO:0000259" key="1">
    <source>
        <dbReference type="Pfam" id="PF03479"/>
    </source>
</evidence>
<feature type="domain" description="PPC" evidence="1">
    <location>
        <begin position="19"/>
        <end position="67"/>
    </location>
</feature>
<reference evidence="3" key="1">
    <citation type="journal article" date="2019" name="Int. J. Syst. Evol. Microbiol.">
        <title>The Global Catalogue of Microorganisms (GCM) 10K type strain sequencing project: providing services to taxonomists for standard genome sequencing and annotation.</title>
        <authorList>
            <consortium name="The Broad Institute Genomics Platform"/>
            <consortium name="The Broad Institute Genome Sequencing Center for Infectious Disease"/>
            <person name="Wu L."/>
            <person name="Ma J."/>
        </authorList>
    </citation>
    <scope>NUCLEOTIDE SEQUENCE [LARGE SCALE GENOMIC DNA]</scope>
    <source>
        <strain evidence="3">JCM 17841</strain>
    </source>
</reference>
<dbReference type="InterPro" id="IPR029069">
    <property type="entry name" value="HotDog_dom_sf"/>
</dbReference>
<dbReference type="InterPro" id="IPR027961">
    <property type="entry name" value="DUF4442"/>
</dbReference>
<gene>
    <name evidence="2" type="ORF">GCM10023172_19900</name>
</gene>
<comment type="caution">
    <text evidence="2">The sequence shown here is derived from an EMBL/GenBank/DDBJ whole genome shotgun (WGS) entry which is preliminary data.</text>
</comment>
<dbReference type="RefSeq" id="WP_309509620.1">
    <property type="nucleotide sequence ID" value="NZ_BAABGQ010000006.1"/>
</dbReference>
<dbReference type="InterPro" id="IPR005175">
    <property type="entry name" value="PPC_dom"/>
</dbReference>
<name>A0ABP8QEK0_9BACT</name>
<dbReference type="EMBL" id="BAABGQ010000006">
    <property type="protein sequence ID" value="GAA4500125.1"/>
    <property type="molecule type" value="Genomic_DNA"/>
</dbReference>
<sequence>MRCWLAWRGRTYCPHGSFVYALRLKPGDDLRQQLTAFVAAPYLEAGAVLTCVGSLTLRLANQENATHYHLAQKALASPCSRWFVAGGECAMPSLPQDSPAAQVFRRQVLSPAKLRLFMLRKLPMAWLAGLRLRALTPEAATVTIRYKYLTQNPFRSIYFACLAMAAELASGIQAMMQVQSGGPVSMLVVGLTAEFSKKAVGTIAFTCPDGAVIAQAVAESRATGEGRTVVCTSTGRDEAGDVVAVFKITWSFRAKK</sequence>
<dbReference type="Pfam" id="PF14539">
    <property type="entry name" value="DUF4442"/>
    <property type="match status" value="1"/>
</dbReference>
<evidence type="ECO:0000313" key="2">
    <source>
        <dbReference type="EMBL" id="GAA4500125.1"/>
    </source>
</evidence>